<accession>A0ABQ9U2E8</accession>
<name>A0ABQ9U2E8_SAGOE</name>
<sequence length="727" mass="83135">MVGGTGGVFPPVSEDPKNPKLTYKWCEVGVLDYDKEKKLYLVHKTDEKGLVRDEMGRPILNAGVTPEGRPPLQVCQYWVPRIQLLFCAEDPCVFTQRVVQANALRKNTEALLLYNLYVDCMPSDGRRVISEQSLSKIKQWALSTPRMHKSPSKLSILYLTFKLNCCTEVLAKLPRLTQEQQGSMLLYLQQEKHCSMSLGEALSACPQVHARAEPGPSWDLQGVEPLTPPSPVSMDRVLEHLGSLAREVSLDYERSMNKINFDHIVSSKPETFSYVTLPKKKEEQVPEQGLVSVPKYPFREQKEDFTFVSLLTRPEVITALSKVRAQCNSVATMSLFHSNLSKYSRLEEFEQIQSQTFSQVQMFLKDSWVNSLKVAMRSSLRDMSKGWYNLYETNWEVYLMSKLRKLMELVKYMLQDTLRFLVQDSLTSFSQFISDACYSVLNCTDDMVWGDDLINSPYRPRKNPLFIVDLVLDSSGVHYSTPLEQFEASLLNLFDKGILATHTVPQLEKLVMEDIFISGDPLLESVGLHEPLVEELRATIASAMAKAMIPLQVYAKEYRKYLELNNNDIATFLKCVRVPLHISGAYQTQGLSAQEVREVVLTHLREKEILDSSLPSSIIIGPFYINTDNVKQSLSKKRKALATSMLDILAKNLHKEVDSICEEFRSISRKIYEKPNSIEELAELREWMKSIPERLVGLEERIVKVMDDYQVMDEFLYNLSSDDFNDK</sequence>
<reference evidence="1 2" key="1">
    <citation type="submission" date="2023-05" db="EMBL/GenBank/DDBJ databases">
        <title>B98-5 Cell Line De Novo Hybrid Assembly: An Optical Mapping Approach.</title>
        <authorList>
            <person name="Kananen K."/>
            <person name="Auerbach J.A."/>
            <person name="Kautto E."/>
            <person name="Blachly J.S."/>
        </authorList>
    </citation>
    <scope>NUCLEOTIDE SEQUENCE [LARGE SCALE GENOMIC DNA]</scope>
    <source>
        <strain evidence="1">B95-8</strain>
        <tissue evidence="1">Cell line</tissue>
    </source>
</reference>
<gene>
    <name evidence="1" type="primary">DNAH1_1</name>
    <name evidence="1" type="ORF">P7K49_030530</name>
</gene>
<dbReference type="PANTHER" id="PTHR22878:SF73">
    <property type="entry name" value="DYNEIN AXONEMAL HEAVY CHAIN 1"/>
    <property type="match status" value="1"/>
</dbReference>
<proteinExistence type="predicted"/>
<protein>
    <submittedName>
        <fullName evidence="1">Dynein heavy chain 1, axonemal</fullName>
    </submittedName>
</protein>
<dbReference type="PANTHER" id="PTHR22878">
    <property type="entry name" value="DYNEIN HEAVY CHAIN 6, AXONEMAL-LIKE-RELATED"/>
    <property type="match status" value="1"/>
</dbReference>
<comment type="caution">
    <text evidence="1">The sequence shown here is derived from an EMBL/GenBank/DDBJ whole genome shotgun (WGS) entry which is preliminary data.</text>
</comment>
<organism evidence="1 2">
    <name type="scientific">Saguinus oedipus</name>
    <name type="common">Cotton-top tamarin</name>
    <name type="synonym">Oedipomidas oedipus</name>
    <dbReference type="NCBI Taxonomy" id="9490"/>
    <lineage>
        <taxon>Eukaryota</taxon>
        <taxon>Metazoa</taxon>
        <taxon>Chordata</taxon>
        <taxon>Craniata</taxon>
        <taxon>Vertebrata</taxon>
        <taxon>Euteleostomi</taxon>
        <taxon>Mammalia</taxon>
        <taxon>Eutheria</taxon>
        <taxon>Euarchontoglires</taxon>
        <taxon>Primates</taxon>
        <taxon>Haplorrhini</taxon>
        <taxon>Platyrrhini</taxon>
        <taxon>Cebidae</taxon>
        <taxon>Callitrichinae</taxon>
        <taxon>Saguinus</taxon>
    </lineage>
</organism>
<dbReference type="Proteomes" id="UP001266305">
    <property type="component" value="Unassembled WGS sequence"/>
</dbReference>
<evidence type="ECO:0000313" key="2">
    <source>
        <dbReference type="Proteomes" id="UP001266305"/>
    </source>
</evidence>
<dbReference type="EMBL" id="JASSZA010000016">
    <property type="protein sequence ID" value="KAK2091246.1"/>
    <property type="molecule type" value="Genomic_DNA"/>
</dbReference>
<dbReference type="InterPro" id="IPR026983">
    <property type="entry name" value="DHC"/>
</dbReference>
<keyword evidence="2" id="KW-1185">Reference proteome</keyword>
<evidence type="ECO:0000313" key="1">
    <source>
        <dbReference type="EMBL" id="KAK2091246.1"/>
    </source>
</evidence>